<proteinExistence type="predicted"/>
<keyword evidence="1" id="KW-0472">Membrane</keyword>
<dbReference type="EMBL" id="QUMS01000001">
    <property type="protein sequence ID" value="REG11403.1"/>
    <property type="molecule type" value="Genomic_DNA"/>
</dbReference>
<dbReference type="RefSeq" id="WP_116224530.1">
    <property type="nucleotide sequence ID" value="NZ_AP018437.1"/>
</dbReference>
<name>A0A347ZRW2_9CHLR</name>
<dbReference type="AlphaFoldDB" id="A0A347ZRW2"/>
<evidence type="ECO:0000313" key="2">
    <source>
        <dbReference type="EMBL" id="REG11403.1"/>
    </source>
</evidence>
<accession>A0A347ZRW2</accession>
<sequence>MNTRSLFIKNTQTLSTRVDPPAQQILSLGRHNGWGFHILGYADLPEKPVRLEKWLIVPAHEDNSPIPGRTLERIQTIFAAGLRPRGFVVVHEAPMSLPAPQQAQQSFGWSAPAAPQPNAPSGLSSLTSLAEGLAAMLGVITTTIFPMLFLGLLALDPIVVAVMEDGCWVEIDRWLERPLA</sequence>
<evidence type="ECO:0000313" key="3">
    <source>
        <dbReference type="Proteomes" id="UP000256388"/>
    </source>
</evidence>
<protein>
    <submittedName>
        <fullName evidence="2">Uncharacterized protein</fullName>
    </submittedName>
</protein>
<reference evidence="2 3" key="1">
    <citation type="submission" date="2018-08" db="EMBL/GenBank/DDBJ databases">
        <title>Genomic Encyclopedia of Type Strains, Phase IV (KMG-IV): sequencing the most valuable type-strain genomes for metagenomic binning, comparative biology and taxonomic classification.</title>
        <authorList>
            <person name="Goeker M."/>
        </authorList>
    </citation>
    <scope>NUCLEOTIDE SEQUENCE [LARGE SCALE GENOMIC DNA]</scope>
    <source>
        <strain evidence="2 3">DSM 23923</strain>
    </source>
</reference>
<keyword evidence="3" id="KW-1185">Reference proteome</keyword>
<keyword evidence="1" id="KW-1133">Transmembrane helix</keyword>
<feature type="transmembrane region" description="Helical" evidence="1">
    <location>
        <begin position="133"/>
        <end position="155"/>
    </location>
</feature>
<organism evidence="2 3">
    <name type="scientific">Pelolinea submarina</name>
    <dbReference type="NCBI Taxonomy" id="913107"/>
    <lineage>
        <taxon>Bacteria</taxon>
        <taxon>Bacillati</taxon>
        <taxon>Chloroflexota</taxon>
        <taxon>Anaerolineae</taxon>
        <taxon>Anaerolineales</taxon>
        <taxon>Anaerolineaceae</taxon>
        <taxon>Pelolinea</taxon>
    </lineage>
</organism>
<evidence type="ECO:0000256" key="1">
    <source>
        <dbReference type="SAM" id="Phobius"/>
    </source>
</evidence>
<dbReference type="Proteomes" id="UP000256388">
    <property type="component" value="Unassembled WGS sequence"/>
</dbReference>
<keyword evidence="1" id="KW-0812">Transmembrane</keyword>
<comment type="caution">
    <text evidence="2">The sequence shown here is derived from an EMBL/GenBank/DDBJ whole genome shotgun (WGS) entry which is preliminary data.</text>
</comment>
<gene>
    <name evidence="2" type="ORF">DFR64_1284</name>
</gene>